<proteinExistence type="predicted"/>
<dbReference type="Pfam" id="PF13344">
    <property type="entry name" value="Hydrolase_6"/>
    <property type="match status" value="1"/>
</dbReference>
<evidence type="ECO:0000313" key="3">
    <source>
        <dbReference type="Proteomes" id="UP000651452"/>
    </source>
</evidence>
<feature type="compositionally biased region" description="Basic and acidic residues" evidence="1">
    <location>
        <begin position="471"/>
        <end position="489"/>
    </location>
</feature>
<dbReference type="EMBL" id="RZGK01000005">
    <property type="protein sequence ID" value="KAF9698981.1"/>
    <property type="molecule type" value="Genomic_DNA"/>
</dbReference>
<dbReference type="Pfam" id="PF13242">
    <property type="entry name" value="Hydrolase_like"/>
    <property type="match status" value="1"/>
</dbReference>
<name>A0A8H7JAZ3_9PLEO</name>
<accession>A0A8H7JAZ3</accession>
<dbReference type="Gene3D" id="3.40.50.1000">
    <property type="entry name" value="HAD superfamily/HAD-like"/>
    <property type="match status" value="2"/>
</dbReference>
<gene>
    <name evidence="2" type="ORF">EKO04_002816</name>
</gene>
<reference evidence="2" key="1">
    <citation type="submission" date="2018-12" db="EMBL/GenBank/DDBJ databases">
        <authorList>
            <person name="Syme R.A."/>
            <person name="Farfan-Caceres L."/>
            <person name="Lichtenzveig J."/>
        </authorList>
    </citation>
    <scope>NUCLEOTIDE SEQUENCE</scope>
    <source>
        <strain evidence="2">Al4</strain>
    </source>
</reference>
<dbReference type="OrthoDB" id="270009at2759"/>
<organism evidence="2 3">
    <name type="scientific">Ascochyta lentis</name>
    <dbReference type="NCBI Taxonomy" id="205686"/>
    <lineage>
        <taxon>Eukaryota</taxon>
        <taxon>Fungi</taxon>
        <taxon>Dikarya</taxon>
        <taxon>Ascomycota</taxon>
        <taxon>Pezizomycotina</taxon>
        <taxon>Dothideomycetes</taxon>
        <taxon>Pleosporomycetidae</taxon>
        <taxon>Pleosporales</taxon>
        <taxon>Pleosporineae</taxon>
        <taxon>Didymellaceae</taxon>
        <taxon>Ascochyta</taxon>
    </lineage>
</organism>
<sequence length="1102" mass="121206">MALRVFAPRIARLPQRRAFQTAATSAPRRAPEFAFAFDIDGVLVRSSDALPRAHQALSYLQAQQIPFILLTNGGGKHESERVADLSRKLRVPLDTSMFVQSHTPFADMDQYKDKTVMVVGGVEDKCRLVAEAYGFKTVVTPGDILAAYPEVWPFSQQLLSYYKTFTRPLPAPIDPASPATSLRIDAVFVYNDPRDWGLDAQIIKDVLLSERGILGTLSSKNGDTSLPNKGYQQDGQPPLYFSNPDLLWAAKYHLPRLGQGGFREAFEGIWAAITGGEREGVQLQKVIMGKPYKPTYEFAEKRLIAHRAHLLQGNKNKLGHLKRVYMVGDNPASDIAGGNNYVSPYGTDWASVLVKTGVYVEGSPPAVQPRQIVGDVWDAVVSRTDRQPTQLESNAPEEGAVPGSGSLLRHVCEDRSKMENIAKLSIVHPDRFERMVYQPHKDAEFEDDQSDHGYISLAGIIKLQPNRRKGDRTWRPREENDLGDLEEHGSASTGANLHAHETEDIVGSVIQHRFDRSHTRPSATSHAMSTWGHLGMLDGKDTGKDLAFTQVDKQGSRQSEMDNTMAEPYGQVFGKLPDPIRLHEQMGEFDGQVVFIGHPNRDVSAHQWSSSSFEWVNVGRYAHFRGRVEGSLASDRLRGVDEPRDTLGYFKLAAENREALIIQNGRPKNHSSMARHELPTDTDVVVPTHRYEDTSIEASWLSASTKSGSHISLPLTVCAPFRRDALEDPFVAVSNTSVKRTKNDGYVQDNLIGSTGSLDLTYQFPTNASTSTSRLNVGASHVDQKSMQRQTVDVSSDSKLLEVAFGEEAASQRGDRSVSSRRLQGLLSSAPDKPVSSTTRLLSNDEASLPTLPLQDGVAQSTASFAPAARCGLPESSSAPLSYVASKLNAAAVPYARIQTAPTGSGVSESNASTVNDPGVGLDYSDPDGLQRMQRYEVTNGLSQQAPTRQKFKGPFFTETKPTSHDPTVALSVPISEEEKLTSWFRDGHRPGRQKEYTKSLIAAAAAAGGRGQYFGVIGESCGRQAGRFANTGPFVRLYENLSEYAEEYGRGSGQSYFTRRWKPGGLQVRGLGGDDNRSYFQQEKTAPALSRGALLRPWERR</sequence>
<dbReference type="AlphaFoldDB" id="A0A8H7JAZ3"/>
<feature type="region of interest" description="Disordered" evidence="1">
    <location>
        <begin position="901"/>
        <end position="921"/>
    </location>
</feature>
<dbReference type="GO" id="GO:0046474">
    <property type="term" value="P:glycerophospholipid biosynthetic process"/>
    <property type="evidence" value="ECO:0007669"/>
    <property type="project" value="TreeGrafter"/>
</dbReference>
<comment type="caution">
    <text evidence="2">The sequence shown here is derived from an EMBL/GenBank/DDBJ whole genome shotgun (WGS) entry which is preliminary data.</text>
</comment>
<dbReference type="InterPro" id="IPR006357">
    <property type="entry name" value="HAD-SF_hydro_IIA"/>
</dbReference>
<dbReference type="PANTHER" id="PTHR14269">
    <property type="entry name" value="CDP-DIACYLGLYCEROL--GLYCEROL-3-PHOSPHATE 3-PHOSPHATIDYLTRANSFERASE-RELATED"/>
    <property type="match status" value="1"/>
</dbReference>
<protein>
    <submittedName>
        <fullName evidence="2">Uncharacterized protein</fullName>
    </submittedName>
</protein>
<dbReference type="InterPro" id="IPR006353">
    <property type="entry name" value="HAD-SF_hydro_IIA_CECR5"/>
</dbReference>
<dbReference type="FunFam" id="3.40.50.1000:FF:000069">
    <property type="entry name" value="HAD-superfamily subfamily IIA hydrolase"/>
    <property type="match status" value="1"/>
</dbReference>
<keyword evidence="3" id="KW-1185">Reference proteome</keyword>
<dbReference type="NCBIfam" id="TIGR01456">
    <property type="entry name" value="CECR5"/>
    <property type="match status" value="1"/>
</dbReference>
<dbReference type="InterPro" id="IPR050324">
    <property type="entry name" value="CDP-alcohol_PTase-I"/>
</dbReference>
<dbReference type="InterPro" id="IPR036412">
    <property type="entry name" value="HAD-like_sf"/>
</dbReference>
<dbReference type="NCBIfam" id="TIGR01460">
    <property type="entry name" value="HAD-SF-IIA"/>
    <property type="match status" value="1"/>
</dbReference>
<feature type="region of interest" description="Disordered" evidence="1">
    <location>
        <begin position="384"/>
        <end position="405"/>
    </location>
</feature>
<dbReference type="GO" id="GO:0005739">
    <property type="term" value="C:mitochondrion"/>
    <property type="evidence" value="ECO:0007669"/>
    <property type="project" value="TreeGrafter"/>
</dbReference>
<evidence type="ECO:0000256" key="1">
    <source>
        <dbReference type="SAM" id="MobiDB-lite"/>
    </source>
</evidence>
<dbReference type="PANTHER" id="PTHR14269:SF57">
    <property type="entry name" value="SUPERFAMILY HYDROLASE, PUTATIVE (AFU_ORTHOLOGUE AFUA_2G02580)-RELATED"/>
    <property type="match status" value="1"/>
</dbReference>
<feature type="region of interest" description="Disordered" evidence="1">
    <location>
        <begin position="466"/>
        <end position="494"/>
    </location>
</feature>
<dbReference type="SUPFAM" id="SSF56784">
    <property type="entry name" value="HAD-like"/>
    <property type="match status" value="1"/>
</dbReference>
<feature type="region of interest" description="Disordered" evidence="1">
    <location>
        <begin position="811"/>
        <end position="848"/>
    </location>
</feature>
<dbReference type="Proteomes" id="UP000651452">
    <property type="component" value="Unassembled WGS sequence"/>
</dbReference>
<dbReference type="InterPro" id="IPR023214">
    <property type="entry name" value="HAD_sf"/>
</dbReference>
<feature type="compositionally biased region" description="Polar residues" evidence="1">
    <location>
        <begin position="835"/>
        <end position="846"/>
    </location>
</feature>
<evidence type="ECO:0000313" key="2">
    <source>
        <dbReference type="EMBL" id="KAF9698981.1"/>
    </source>
</evidence>
<feature type="compositionally biased region" description="Polar residues" evidence="1">
    <location>
        <begin position="901"/>
        <end position="916"/>
    </location>
</feature>
<reference evidence="2" key="2">
    <citation type="submission" date="2020-09" db="EMBL/GenBank/DDBJ databases">
        <title>Reference genome assembly for Australian Ascochyta lentis isolate Al4.</title>
        <authorList>
            <person name="Lee R.C."/>
            <person name="Farfan-Caceres L.M."/>
            <person name="Debler J.W."/>
            <person name="Williams A.H."/>
            <person name="Henares B.M."/>
        </authorList>
    </citation>
    <scope>NUCLEOTIDE SEQUENCE</scope>
    <source>
        <strain evidence="2">Al4</strain>
    </source>
</reference>